<dbReference type="AlphaFoldDB" id="A0A5M9I3D7"/>
<organism evidence="2 3">
    <name type="scientific">Mediterraneibacter catenae</name>
    <dbReference type="NCBI Taxonomy" id="2594882"/>
    <lineage>
        <taxon>Bacteria</taxon>
        <taxon>Bacillati</taxon>
        <taxon>Bacillota</taxon>
        <taxon>Clostridia</taxon>
        <taxon>Lachnospirales</taxon>
        <taxon>Lachnospiraceae</taxon>
        <taxon>Mediterraneibacter</taxon>
    </lineage>
</organism>
<keyword evidence="1" id="KW-0472">Membrane</keyword>
<sequence>MSMIQAGIIGVIGAVLAIQMKAGKPEYGIYVCVATGVILFSLIVDRLGIFIRTVEQITSYIDLDSGYLSTMFKMIGITYIAEFSSGICKDAGYQTLAGQIEIFGKLTILVLGLPVLLALLQTIQEFLS</sequence>
<dbReference type="EMBL" id="VMSO01000002">
    <property type="protein sequence ID" value="KAA8502556.1"/>
    <property type="molecule type" value="Genomic_DNA"/>
</dbReference>
<reference evidence="2" key="1">
    <citation type="submission" date="2019-07" db="EMBL/GenBank/DDBJ databases">
        <authorList>
            <person name="Wongkuna S."/>
            <person name="Scaria J."/>
        </authorList>
    </citation>
    <scope>NUCLEOTIDE SEQUENCE [LARGE SCALE GENOMIC DNA]</scope>
    <source>
        <strain evidence="2">SW178</strain>
    </source>
</reference>
<dbReference type="OrthoDB" id="1682150at2"/>
<dbReference type="Pfam" id="PF06686">
    <property type="entry name" value="SpoIIIAC"/>
    <property type="match status" value="2"/>
</dbReference>
<dbReference type="InterPro" id="IPR025664">
    <property type="entry name" value="Spore_III_AC/AD"/>
</dbReference>
<name>A0A5M9I3D7_9FIRM</name>
<keyword evidence="1" id="KW-1133">Transmembrane helix</keyword>
<dbReference type="Proteomes" id="UP000322025">
    <property type="component" value="Unassembled WGS sequence"/>
</dbReference>
<comment type="caution">
    <text evidence="2">The sequence shown here is derived from an EMBL/GenBank/DDBJ whole genome shotgun (WGS) entry which is preliminary data.</text>
</comment>
<accession>A0A5M9I3D7</accession>
<evidence type="ECO:0000256" key="1">
    <source>
        <dbReference type="SAM" id="Phobius"/>
    </source>
</evidence>
<keyword evidence="3" id="KW-1185">Reference proteome</keyword>
<evidence type="ECO:0000313" key="2">
    <source>
        <dbReference type="EMBL" id="KAA8502556.1"/>
    </source>
</evidence>
<feature type="transmembrane region" description="Helical" evidence="1">
    <location>
        <begin position="102"/>
        <end position="123"/>
    </location>
</feature>
<feature type="transmembrane region" description="Helical" evidence="1">
    <location>
        <begin position="27"/>
        <end position="44"/>
    </location>
</feature>
<keyword evidence="1" id="KW-0812">Transmembrane</keyword>
<dbReference type="RefSeq" id="WP_087151139.1">
    <property type="nucleotide sequence ID" value="NZ_VMSO01000002.1"/>
</dbReference>
<evidence type="ECO:0000313" key="3">
    <source>
        <dbReference type="Proteomes" id="UP000322025"/>
    </source>
</evidence>
<dbReference type="NCBIfam" id="TIGR02849">
    <property type="entry name" value="spore_III_AD"/>
    <property type="match status" value="1"/>
</dbReference>
<protein>
    <submittedName>
        <fullName evidence="2">Stage III sporulation protein AD</fullName>
    </submittedName>
</protein>
<gene>
    <name evidence="2" type="primary">spoIIIAD</name>
    <name evidence="2" type="ORF">FNY66_02680</name>
</gene>
<dbReference type="InterPro" id="IPR014211">
    <property type="entry name" value="Spore_III_AD"/>
</dbReference>
<proteinExistence type="predicted"/>